<name>A0A4P6XH99_9ASCO</name>
<keyword evidence="8" id="KW-0539">Nucleus</keyword>
<evidence type="ECO:0000256" key="5">
    <source>
        <dbReference type="ARBA" id="ARBA00022517"/>
    </source>
</evidence>
<feature type="region of interest" description="Disordered" evidence="10">
    <location>
        <begin position="1"/>
        <end position="32"/>
    </location>
</feature>
<comment type="function">
    <text evidence="1">Involved in nucleolar integrity and required for processing of the pre-rRNA for the 60S ribosome subunit.</text>
</comment>
<dbReference type="EMBL" id="CP034456">
    <property type="protein sequence ID" value="QBM86647.1"/>
    <property type="molecule type" value="Genomic_DNA"/>
</dbReference>
<dbReference type="InterPro" id="IPR005579">
    <property type="entry name" value="Cgr1-like"/>
</dbReference>
<evidence type="ECO:0000256" key="1">
    <source>
        <dbReference type="ARBA" id="ARBA00004090"/>
    </source>
</evidence>
<gene>
    <name evidence="11" type="primary">MPUL0A12930</name>
    <name evidence="11" type="ORF">METSCH_A12930</name>
</gene>
<evidence type="ECO:0000256" key="4">
    <source>
        <dbReference type="ARBA" id="ARBA00021475"/>
    </source>
</evidence>
<dbReference type="AlphaFoldDB" id="A0A4P6XH99"/>
<sequence>MGHTRPPNYLFKSISSPRYLPPTKMSATSEKQYKDIPKKFIDPLVTKDEGEGTRVNGKDWKMKKDAFRLRSAGVRKLNTWKLREEKKLKDEQFKQRINSLKQEKADERKKKIDERKQRIEAIAEKERYEKIAQKMHAKKVERLRKKEKRNKLLRER</sequence>
<feature type="coiled-coil region" evidence="9">
    <location>
        <begin position="83"/>
        <end position="156"/>
    </location>
</feature>
<dbReference type="Proteomes" id="UP000292447">
    <property type="component" value="Chromosome I"/>
</dbReference>
<evidence type="ECO:0000256" key="7">
    <source>
        <dbReference type="ARBA" id="ARBA00023054"/>
    </source>
</evidence>
<keyword evidence="12" id="KW-1185">Reference proteome</keyword>
<evidence type="ECO:0000256" key="10">
    <source>
        <dbReference type="SAM" id="MobiDB-lite"/>
    </source>
</evidence>
<keyword evidence="6" id="KW-0698">rRNA processing</keyword>
<keyword evidence="5" id="KW-0690">Ribosome biogenesis</keyword>
<dbReference type="STRING" id="2163413.A0A4P6XH99"/>
<comment type="similarity">
    <text evidence="3">Belongs to the CGR1 family.</text>
</comment>
<evidence type="ECO:0000256" key="3">
    <source>
        <dbReference type="ARBA" id="ARBA00007869"/>
    </source>
</evidence>
<evidence type="ECO:0000256" key="8">
    <source>
        <dbReference type="ARBA" id="ARBA00023242"/>
    </source>
</evidence>
<dbReference type="GO" id="GO:0006364">
    <property type="term" value="P:rRNA processing"/>
    <property type="evidence" value="ECO:0007669"/>
    <property type="project" value="UniProtKB-KW"/>
</dbReference>
<dbReference type="Pfam" id="PF03879">
    <property type="entry name" value="Cgr1"/>
    <property type="match status" value="1"/>
</dbReference>
<accession>A0A4P6XH99</accession>
<organism evidence="11 12">
    <name type="scientific">Metschnikowia aff. pulcherrima</name>
    <dbReference type="NCBI Taxonomy" id="2163413"/>
    <lineage>
        <taxon>Eukaryota</taxon>
        <taxon>Fungi</taxon>
        <taxon>Dikarya</taxon>
        <taxon>Ascomycota</taxon>
        <taxon>Saccharomycotina</taxon>
        <taxon>Pichiomycetes</taxon>
        <taxon>Metschnikowiaceae</taxon>
        <taxon>Metschnikowia</taxon>
    </lineage>
</organism>
<reference evidence="12" key="1">
    <citation type="submission" date="2019-03" db="EMBL/GenBank/DDBJ databases">
        <title>Snf2 controls pulcherriminic acid biosynthesis and connects pigmentation and antifungal activity of the yeast Metschnikowia pulcherrima.</title>
        <authorList>
            <person name="Gore-Lloyd D."/>
            <person name="Sumann I."/>
            <person name="Brachmann A.O."/>
            <person name="Schneeberger K."/>
            <person name="Ortiz-Merino R.A."/>
            <person name="Moreno-Beltran M."/>
            <person name="Schlaefli M."/>
            <person name="Kirner P."/>
            <person name="Santos Kron A."/>
            <person name="Wolfe K.H."/>
            <person name="Piel J."/>
            <person name="Ahrens C.H."/>
            <person name="Henk D."/>
            <person name="Freimoser F.M."/>
        </authorList>
    </citation>
    <scope>NUCLEOTIDE SEQUENCE [LARGE SCALE GENOMIC DNA]</scope>
    <source>
        <strain evidence="12">APC 1.2</strain>
    </source>
</reference>
<keyword evidence="7 9" id="KW-0175">Coiled coil</keyword>
<evidence type="ECO:0000313" key="11">
    <source>
        <dbReference type="EMBL" id="QBM86647.1"/>
    </source>
</evidence>
<proteinExistence type="inferred from homology"/>
<evidence type="ECO:0000313" key="12">
    <source>
        <dbReference type="Proteomes" id="UP000292447"/>
    </source>
</evidence>
<evidence type="ECO:0000256" key="6">
    <source>
        <dbReference type="ARBA" id="ARBA00022552"/>
    </source>
</evidence>
<comment type="subcellular location">
    <subcellularLocation>
        <location evidence="2">Nucleus</location>
        <location evidence="2">Nucleolus</location>
    </subcellularLocation>
</comment>
<evidence type="ECO:0000256" key="9">
    <source>
        <dbReference type="SAM" id="Coils"/>
    </source>
</evidence>
<evidence type="ECO:0000256" key="2">
    <source>
        <dbReference type="ARBA" id="ARBA00004604"/>
    </source>
</evidence>
<dbReference type="GO" id="GO:0005730">
    <property type="term" value="C:nucleolus"/>
    <property type="evidence" value="ECO:0007669"/>
    <property type="project" value="UniProtKB-SubCell"/>
</dbReference>
<protein>
    <recommendedName>
        <fullName evidence="4">rRNA-processing protein CGR1</fullName>
    </recommendedName>
</protein>